<accession>A0ACC3SH40</accession>
<organism evidence="1 2">
    <name type="scientific">Zalaria obscura</name>
    <dbReference type="NCBI Taxonomy" id="2024903"/>
    <lineage>
        <taxon>Eukaryota</taxon>
        <taxon>Fungi</taxon>
        <taxon>Dikarya</taxon>
        <taxon>Ascomycota</taxon>
        <taxon>Pezizomycotina</taxon>
        <taxon>Dothideomycetes</taxon>
        <taxon>Dothideomycetidae</taxon>
        <taxon>Dothideales</taxon>
        <taxon>Zalariaceae</taxon>
        <taxon>Zalaria</taxon>
    </lineage>
</organism>
<proteinExistence type="predicted"/>
<evidence type="ECO:0000313" key="1">
    <source>
        <dbReference type="EMBL" id="KAK8208016.1"/>
    </source>
</evidence>
<keyword evidence="2" id="KW-1185">Reference proteome</keyword>
<sequence>MRARGMNEPRQTVRGLRASRKWKSQYWACATEGDDGCVSGDGRCSVGRANVFHGPRVCARQLENGRRCVTVTTTTSRLAARIHGFMFPPWLAQSGLTLTQGTWALLAKHLLALPAFCS</sequence>
<comment type="caution">
    <text evidence="1">The sequence shown here is derived from an EMBL/GenBank/DDBJ whole genome shotgun (WGS) entry which is preliminary data.</text>
</comment>
<dbReference type="Proteomes" id="UP001320706">
    <property type="component" value="Unassembled WGS sequence"/>
</dbReference>
<protein>
    <submittedName>
        <fullName evidence="1">Uncharacterized protein</fullName>
    </submittedName>
</protein>
<dbReference type="EMBL" id="JAMKPW020000019">
    <property type="protein sequence ID" value="KAK8208016.1"/>
    <property type="molecule type" value="Genomic_DNA"/>
</dbReference>
<reference evidence="1" key="1">
    <citation type="submission" date="2024-02" db="EMBL/GenBank/DDBJ databases">
        <title>Metagenome Assembled Genome of Zalaria obscura JY119.</title>
        <authorList>
            <person name="Vighnesh L."/>
            <person name="Jagadeeshwari U."/>
            <person name="Venkata Ramana C."/>
            <person name="Sasikala C."/>
        </authorList>
    </citation>
    <scope>NUCLEOTIDE SEQUENCE</scope>
    <source>
        <strain evidence="1">JY119</strain>
    </source>
</reference>
<gene>
    <name evidence="1" type="ORF">M8818_004054</name>
</gene>
<evidence type="ECO:0000313" key="2">
    <source>
        <dbReference type="Proteomes" id="UP001320706"/>
    </source>
</evidence>
<name>A0ACC3SH40_9PEZI</name>